<dbReference type="CDD" id="cd13153">
    <property type="entry name" value="KOW_GPKOW_B"/>
    <property type="match status" value="1"/>
</dbReference>
<keyword evidence="7" id="KW-1185">Reference proteome</keyword>
<evidence type="ECO:0000256" key="3">
    <source>
        <dbReference type="ARBA" id="ARBA00023242"/>
    </source>
</evidence>
<dbReference type="InterPro" id="IPR041994">
    <property type="entry name" value="GPKOW_KOW2"/>
</dbReference>
<keyword evidence="2" id="KW-0677">Repeat</keyword>
<dbReference type="GO" id="GO:0000398">
    <property type="term" value="P:mRNA splicing, via spliceosome"/>
    <property type="evidence" value="ECO:0007669"/>
    <property type="project" value="InterPro"/>
</dbReference>
<comment type="caution">
    <text evidence="6">The sequence shown here is derived from an EMBL/GenBank/DDBJ whole genome shotgun (WGS) entry which is preliminary data.</text>
</comment>
<dbReference type="OrthoDB" id="5577072at2759"/>
<dbReference type="PANTHER" id="PTHR15818">
    <property type="entry name" value="G PATCH AND KOW-CONTAINING"/>
    <property type="match status" value="1"/>
</dbReference>
<dbReference type="Proteomes" id="UP000275408">
    <property type="component" value="Unassembled WGS sequence"/>
</dbReference>
<dbReference type="STRING" id="46731.A0A3M6UD65"/>
<evidence type="ECO:0000259" key="5">
    <source>
        <dbReference type="PROSITE" id="PS50174"/>
    </source>
</evidence>
<feature type="compositionally biased region" description="Basic and acidic residues" evidence="4">
    <location>
        <begin position="325"/>
        <end position="348"/>
    </location>
</feature>
<dbReference type="SMART" id="SM00443">
    <property type="entry name" value="G_patch"/>
    <property type="match status" value="1"/>
</dbReference>
<evidence type="ECO:0000256" key="1">
    <source>
        <dbReference type="ARBA" id="ARBA00004123"/>
    </source>
</evidence>
<name>A0A3M6UD65_POCDA</name>
<feature type="domain" description="G-patch" evidence="5">
    <location>
        <begin position="151"/>
        <end position="197"/>
    </location>
</feature>
<dbReference type="GO" id="GO:0005681">
    <property type="term" value="C:spliceosomal complex"/>
    <property type="evidence" value="ECO:0007669"/>
    <property type="project" value="TreeGrafter"/>
</dbReference>
<dbReference type="OMA" id="AHKDKEK"/>
<feature type="region of interest" description="Disordered" evidence="4">
    <location>
        <begin position="1"/>
        <end position="39"/>
    </location>
</feature>
<feature type="region of interest" description="Disordered" evidence="4">
    <location>
        <begin position="312"/>
        <end position="359"/>
    </location>
</feature>
<evidence type="ECO:0000256" key="2">
    <source>
        <dbReference type="ARBA" id="ARBA00022737"/>
    </source>
</evidence>
<reference evidence="6 7" key="1">
    <citation type="journal article" date="2018" name="Sci. Rep.">
        <title>Comparative analysis of the Pocillopora damicornis genome highlights role of immune system in coral evolution.</title>
        <authorList>
            <person name="Cunning R."/>
            <person name="Bay R.A."/>
            <person name="Gillette P."/>
            <person name="Baker A.C."/>
            <person name="Traylor-Knowles N."/>
        </authorList>
    </citation>
    <scope>NUCLEOTIDE SEQUENCE [LARGE SCALE GENOMIC DNA]</scope>
    <source>
        <strain evidence="6">RSMAS</strain>
        <tissue evidence="6">Whole animal</tissue>
    </source>
</reference>
<dbReference type="Gene3D" id="2.30.30.140">
    <property type="match status" value="1"/>
</dbReference>
<evidence type="ECO:0000256" key="4">
    <source>
        <dbReference type="SAM" id="MobiDB-lite"/>
    </source>
</evidence>
<dbReference type="InterPro" id="IPR008991">
    <property type="entry name" value="Translation_prot_SH3-like_sf"/>
</dbReference>
<feature type="compositionally biased region" description="Basic residues" evidence="4">
    <location>
        <begin position="314"/>
        <end position="324"/>
    </location>
</feature>
<organism evidence="6 7">
    <name type="scientific">Pocillopora damicornis</name>
    <name type="common">Cauliflower coral</name>
    <name type="synonym">Millepora damicornis</name>
    <dbReference type="NCBI Taxonomy" id="46731"/>
    <lineage>
        <taxon>Eukaryota</taxon>
        <taxon>Metazoa</taxon>
        <taxon>Cnidaria</taxon>
        <taxon>Anthozoa</taxon>
        <taxon>Hexacorallia</taxon>
        <taxon>Scleractinia</taxon>
        <taxon>Astrocoeniina</taxon>
        <taxon>Pocilloporidae</taxon>
        <taxon>Pocillopora</taxon>
    </lineage>
</organism>
<protein>
    <recommendedName>
        <fullName evidence="5">G-patch domain-containing protein</fullName>
    </recommendedName>
</protein>
<dbReference type="Pfam" id="PF25088">
    <property type="entry name" value="GPKOW_C"/>
    <property type="match status" value="1"/>
</dbReference>
<dbReference type="InterPro" id="IPR026822">
    <property type="entry name" value="Spp2/MOS2_G-patch"/>
</dbReference>
<evidence type="ECO:0000313" key="7">
    <source>
        <dbReference type="Proteomes" id="UP000275408"/>
    </source>
</evidence>
<dbReference type="Pfam" id="PF12656">
    <property type="entry name" value="G-patch_2"/>
    <property type="match status" value="1"/>
</dbReference>
<proteinExistence type="predicted"/>
<dbReference type="AlphaFoldDB" id="A0A3M6UD65"/>
<feature type="compositionally biased region" description="Basic and acidic residues" evidence="4">
    <location>
        <begin position="21"/>
        <end position="39"/>
    </location>
</feature>
<dbReference type="InterPro" id="IPR045166">
    <property type="entry name" value="Spp2-like"/>
</dbReference>
<comment type="subcellular location">
    <subcellularLocation>
        <location evidence="1">Nucleus</location>
    </subcellularLocation>
</comment>
<evidence type="ECO:0000313" key="6">
    <source>
        <dbReference type="EMBL" id="RMX51575.1"/>
    </source>
</evidence>
<sequence>MADSRKKGVSFSFSKKVSTKNKSEKNALNSDDAKAKKEETDYINAAEGKELKSIKPEEKPKEKVIPCKTKNRWILPEDAKFVDSLDRQAAEELLKAVSGDDTEGNENENVSIPLLMRNPLPDVEGYEKNEKLDIALRPEQSSMRDYEDMPVSSFGAAMLRGMGWNKGEAIGGTNKGFTEPIEYIPRSKGLGLGAERRVMDDMILGKKRKPGDSITEKSSGAIKEKDGRVRHFKGVGEALPQESSLDYRPGVGVIIEKGPHQDMCGKIVAVDVDTSRITIQFHLSEENITLHQCNARLLDDIEYRALSRQDKLKQNGHKIRSNKRTRNDEQESQKCKDSKYSKKSKEGKSNSSSQKGSNTQTKCWLYPQIKVRIISKNYKKGKYYNKKVKVVDVVSRDKCVCQTEEGRLIEDVPQSALETVVPKTLDSHVRVVGGDSKGQLALLLERNTTKYSAVIQLLMDKSIITADYDDICEHVGDSNEF</sequence>
<dbReference type="PANTHER" id="PTHR15818:SF2">
    <property type="entry name" value="G-PATCH DOMAIN AND KOW MOTIFS-CONTAINING PROTEIN"/>
    <property type="match status" value="1"/>
</dbReference>
<dbReference type="PROSITE" id="PS50174">
    <property type="entry name" value="G_PATCH"/>
    <property type="match status" value="1"/>
</dbReference>
<dbReference type="GO" id="GO:0003676">
    <property type="term" value="F:nucleic acid binding"/>
    <property type="evidence" value="ECO:0007669"/>
    <property type="project" value="InterPro"/>
</dbReference>
<gene>
    <name evidence="6" type="ORF">pdam_00017731</name>
</gene>
<dbReference type="InterPro" id="IPR000467">
    <property type="entry name" value="G_patch_dom"/>
</dbReference>
<dbReference type="EMBL" id="RCHS01001748">
    <property type="protein sequence ID" value="RMX51575.1"/>
    <property type="molecule type" value="Genomic_DNA"/>
</dbReference>
<dbReference type="SUPFAM" id="SSF50104">
    <property type="entry name" value="Translation proteins SH3-like domain"/>
    <property type="match status" value="1"/>
</dbReference>
<accession>A0A3M6UD65</accession>
<keyword evidence="3" id="KW-0539">Nucleus</keyword>
<feature type="compositionally biased region" description="Low complexity" evidence="4">
    <location>
        <begin position="349"/>
        <end position="359"/>
    </location>
</feature>